<feature type="non-terminal residue" evidence="1">
    <location>
        <position position="66"/>
    </location>
</feature>
<evidence type="ECO:0000313" key="2">
    <source>
        <dbReference type="Proteomes" id="UP000789508"/>
    </source>
</evidence>
<reference evidence="1" key="1">
    <citation type="submission" date="2021-06" db="EMBL/GenBank/DDBJ databases">
        <authorList>
            <person name="Kallberg Y."/>
            <person name="Tangrot J."/>
            <person name="Rosling A."/>
        </authorList>
    </citation>
    <scope>NUCLEOTIDE SEQUENCE</scope>
    <source>
        <strain evidence="1">FL130A</strain>
    </source>
</reference>
<dbReference type="OrthoDB" id="2335622at2759"/>
<name>A0A9N9HQF8_9GLOM</name>
<accession>A0A9N9HQF8</accession>
<dbReference type="EMBL" id="CAJVPS010019311">
    <property type="protein sequence ID" value="CAG8700588.1"/>
    <property type="molecule type" value="Genomic_DNA"/>
</dbReference>
<sequence>MDTSASTSLPTIEQINKLDTTDSLIKCLSEHINLTEKTLQALRNEEVNGSALLQSSQEDLKEWGVP</sequence>
<organism evidence="1 2">
    <name type="scientific">Ambispora leptoticha</name>
    <dbReference type="NCBI Taxonomy" id="144679"/>
    <lineage>
        <taxon>Eukaryota</taxon>
        <taxon>Fungi</taxon>
        <taxon>Fungi incertae sedis</taxon>
        <taxon>Mucoromycota</taxon>
        <taxon>Glomeromycotina</taxon>
        <taxon>Glomeromycetes</taxon>
        <taxon>Archaeosporales</taxon>
        <taxon>Ambisporaceae</taxon>
        <taxon>Ambispora</taxon>
    </lineage>
</organism>
<comment type="caution">
    <text evidence="1">The sequence shown here is derived from an EMBL/GenBank/DDBJ whole genome shotgun (WGS) entry which is preliminary data.</text>
</comment>
<gene>
    <name evidence="1" type="ORF">ALEPTO_LOCUS11558</name>
</gene>
<keyword evidence="2" id="KW-1185">Reference proteome</keyword>
<dbReference type="Proteomes" id="UP000789508">
    <property type="component" value="Unassembled WGS sequence"/>
</dbReference>
<evidence type="ECO:0000313" key="1">
    <source>
        <dbReference type="EMBL" id="CAG8700588.1"/>
    </source>
</evidence>
<protein>
    <submittedName>
        <fullName evidence="1">8194_t:CDS:1</fullName>
    </submittedName>
</protein>
<proteinExistence type="predicted"/>
<dbReference type="AlphaFoldDB" id="A0A9N9HQF8"/>